<dbReference type="EMBL" id="SUPK01000001">
    <property type="protein sequence ID" value="TJY44055.1"/>
    <property type="molecule type" value="Genomic_DNA"/>
</dbReference>
<keyword evidence="7 8" id="KW-0472">Membrane</keyword>
<sequence>MSIPWRLRGFNFVYFSLFSLFLSFMPVYGTKAGFSDTHLGFILGMGSFISIFSQPIWGMVSDRFRTIRKVLLLLISASIIAGFLVFQSEQLWMYTMMVALMNLFFLGTDPLVESLNFQTARHQGISYGSVRMFGALGFAFASLATGYIAGHWGISSLSWIFMSYGTVTLILAFGMADVQASAKRPAFHQLRGFFTQSHSLTFFLFVLIVAISQKMNDQFIGLYMDRLGGGMRLTGLAWFVMTLTETLFFALSARMIKAGREVSFMTAAAALYTLRFLLSAWVTDPYMLVALQMFQGVTFVLFYVSGIQYLYTIVPEQWKSTGQTVFSVMFFGVSGIIGSTLGGWLMDEYGGPALYRTMALFSFIGFLLFWLMFNKRSKQYT</sequence>
<evidence type="ECO:0000256" key="2">
    <source>
        <dbReference type="ARBA" id="ARBA00022448"/>
    </source>
</evidence>
<keyword evidence="4" id="KW-0997">Cell inner membrane</keyword>
<protein>
    <submittedName>
        <fullName evidence="10">MFS transporter</fullName>
    </submittedName>
</protein>
<organism evidence="10 11">
    <name type="scientific">Cohnella pontilimi</name>
    <dbReference type="NCBI Taxonomy" id="2564100"/>
    <lineage>
        <taxon>Bacteria</taxon>
        <taxon>Bacillati</taxon>
        <taxon>Bacillota</taxon>
        <taxon>Bacilli</taxon>
        <taxon>Bacillales</taxon>
        <taxon>Paenibacillaceae</taxon>
        <taxon>Cohnella</taxon>
    </lineage>
</organism>
<dbReference type="RefSeq" id="WP_136775775.1">
    <property type="nucleotide sequence ID" value="NZ_SUPK01000001.1"/>
</dbReference>
<evidence type="ECO:0000256" key="7">
    <source>
        <dbReference type="ARBA" id="ARBA00023136"/>
    </source>
</evidence>
<evidence type="ECO:0000256" key="5">
    <source>
        <dbReference type="ARBA" id="ARBA00022692"/>
    </source>
</evidence>
<keyword evidence="3" id="KW-1003">Cell membrane</keyword>
<feature type="transmembrane region" description="Helical" evidence="8">
    <location>
        <begin position="231"/>
        <end position="250"/>
    </location>
</feature>
<dbReference type="AlphaFoldDB" id="A0A4U0FGJ5"/>
<evidence type="ECO:0000256" key="8">
    <source>
        <dbReference type="SAM" id="Phobius"/>
    </source>
</evidence>
<comment type="caution">
    <text evidence="10">The sequence shown here is derived from an EMBL/GenBank/DDBJ whole genome shotgun (WGS) entry which is preliminary data.</text>
</comment>
<feature type="transmembrane region" description="Helical" evidence="8">
    <location>
        <begin position="12"/>
        <end position="29"/>
    </location>
</feature>
<dbReference type="InterPro" id="IPR036259">
    <property type="entry name" value="MFS_trans_sf"/>
</dbReference>
<evidence type="ECO:0000256" key="3">
    <source>
        <dbReference type="ARBA" id="ARBA00022475"/>
    </source>
</evidence>
<feature type="transmembrane region" description="Helical" evidence="8">
    <location>
        <begin position="352"/>
        <end position="373"/>
    </location>
</feature>
<dbReference type="Proteomes" id="UP000309673">
    <property type="component" value="Unassembled WGS sequence"/>
</dbReference>
<keyword evidence="11" id="KW-1185">Reference proteome</keyword>
<dbReference type="GO" id="GO:0015528">
    <property type="term" value="F:lactose:proton symporter activity"/>
    <property type="evidence" value="ECO:0007669"/>
    <property type="project" value="TreeGrafter"/>
</dbReference>
<dbReference type="InterPro" id="IPR024989">
    <property type="entry name" value="MFS_assoc_dom"/>
</dbReference>
<dbReference type="GO" id="GO:0030395">
    <property type="term" value="F:lactose binding"/>
    <property type="evidence" value="ECO:0007669"/>
    <property type="project" value="TreeGrafter"/>
</dbReference>
<keyword evidence="5 8" id="KW-0812">Transmembrane</keyword>
<feature type="transmembrane region" description="Helical" evidence="8">
    <location>
        <begin position="92"/>
        <end position="112"/>
    </location>
</feature>
<feature type="domain" description="Major facilitator superfamily (MFS) profile" evidence="9">
    <location>
        <begin position="160"/>
        <end position="381"/>
    </location>
</feature>
<dbReference type="GO" id="GO:0005886">
    <property type="term" value="C:plasma membrane"/>
    <property type="evidence" value="ECO:0007669"/>
    <property type="project" value="UniProtKB-SubCell"/>
</dbReference>
<evidence type="ECO:0000313" key="10">
    <source>
        <dbReference type="EMBL" id="TJY44055.1"/>
    </source>
</evidence>
<dbReference type="InterPro" id="IPR020846">
    <property type="entry name" value="MFS_dom"/>
</dbReference>
<evidence type="ECO:0000313" key="11">
    <source>
        <dbReference type="Proteomes" id="UP000309673"/>
    </source>
</evidence>
<dbReference type="OrthoDB" id="1650886at2"/>
<evidence type="ECO:0000256" key="6">
    <source>
        <dbReference type="ARBA" id="ARBA00022989"/>
    </source>
</evidence>
<feature type="transmembrane region" description="Helical" evidence="8">
    <location>
        <begin position="41"/>
        <end position="58"/>
    </location>
</feature>
<accession>A0A4U0FGJ5</accession>
<name>A0A4U0FGJ5_9BACL</name>
<dbReference type="PANTHER" id="PTHR23522:SF10">
    <property type="entry name" value="3-PHENYLPROPIONIC ACID TRANSPORTER-RELATED"/>
    <property type="match status" value="1"/>
</dbReference>
<feature type="transmembrane region" description="Helical" evidence="8">
    <location>
        <begin position="159"/>
        <end position="178"/>
    </location>
</feature>
<keyword evidence="6 8" id="KW-1133">Transmembrane helix</keyword>
<feature type="transmembrane region" description="Helical" evidence="8">
    <location>
        <begin position="262"/>
        <end position="282"/>
    </location>
</feature>
<dbReference type="PROSITE" id="PS50850">
    <property type="entry name" value="MFS"/>
    <property type="match status" value="1"/>
</dbReference>
<proteinExistence type="predicted"/>
<comment type="subcellular location">
    <subcellularLocation>
        <location evidence="1">Cell inner membrane</location>
        <topology evidence="1">Multi-pass membrane protein</topology>
    </subcellularLocation>
</comment>
<dbReference type="Pfam" id="PF12832">
    <property type="entry name" value="MFS_1_like"/>
    <property type="match status" value="1"/>
</dbReference>
<gene>
    <name evidence="10" type="ORF">E5161_01260</name>
</gene>
<keyword evidence="2" id="KW-0813">Transport</keyword>
<evidence type="ECO:0000256" key="1">
    <source>
        <dbReference type="ARBA" id="ARBA00004429"/>
    </source>
</evidence>
<evidence type="ECO:0000256" key="4">
    <source>
        <dbReference type="ARBA" id="ARBA00022519"/>
    </source>
</evidence>
<dbReference type="SUPFAM" id="SSF103473">
    <property type="entry name" value="MFS general substrate transporter"/>
    <property type="match status" value="1"/>
</dbReference>
<dbReference type="PANTHER" id="PTHR23522">
    <property type="entry name" value="BLL5896 PROTEIN"/>
    <property type="match status" value="1"/>
</dbReference>
<dbReference type="Gene3D" id="1.20.1250.20">
    <property type="entry name" value="MFS general substrate transporter like domains"/>
    <property type="match status" value="2"/>
</dbReference>
<feature type="transmembrane region" description="Helical" evidence="8">
    <location>
        <begin position="190"/>
        <end position="211"/>
    </location>
</feature>
<evidence type="ECO:0000259" key="9">
    <source>
        <dbReference type="PROSITE" id="PS50850"/>
    </source>
</evidence>
<feature type="transmembrane region" description="Helical" evidence="8">
    <location>
        <begin position="70"/>
        <end position="86"/>
    </location>
</feature>
<feature type="transmembrane region" description="Helical" evidence="8">
    <location>
        <begin position="133"/>
        <end position="153"/>
    </location>
</feature>
<feature type="transmembrane region" description="Helical" evidence="8">
    <location>
        <begin position="288"/>
        <end position="312"/>
    </location>
</feature>
<reference evidence="10 11" key="1">
    <citation type="submission" date="2019-04" db="EMBL/GenBank/DDBJ databases">
        <title>Cohnella sp. nov., isolated from soil.</title>
        <authorList>
            <person name="Kim W."/>
        </authorList>
    </citation>
    <scope>NUCLEOTIDE SEQUENCE [LARGE SCALE GENOMIC DNA]</scope>
    <source>
        <strain evidence="10 11">CAU 1483</strain>
    </source>
</reference>
<feature type="transmembrane region" description="Helical" evidence="8">
    <location>
        <begin position="324"/>
        <end position="346"/>
    </location>
</feature>